<feature type="domain" description="Calcineurin-like phosphoesterase" evidence="1">
    <location>
        <begin position="17"/>
        <end position="215"/>
    </location>
</feature>
<dbReference type="InterPro" id="IPR004843">
    <property type="entry name" value="Calcineurin-like_PHP"/>
</dbReference>
<dbReference type="Proteomes" id="UP000001399">
    <property type="component" value="Chromosome"/>
</dbReference>
<dbReference type="AlphaFoldDB" id="E3I2B3"/>
<sequence length="253" mass="27821">MRLTDSGSFAASVPDGMRVYAVGDIHGRLDLLEIMLDLVDADQHERGIRPALIVFLGDYVDRGPSSKEVVDAFIGELGEALSPVFIKGNHEALLMSFLYDATPDNFWLKNGGDAALLSYGLDPDLVRFATRGTPTGLQEASARFREALPASHLSFYCNLKPSFRIGGYFFVHGGVRPGVPLDQQREEDLLWIRDPFLTSDEDFGAVVVHGHTPAREPQLLPNRIGVDTYAFKSNRLTAVGLEGTERWILSTAS</sequence>
<dbReference type="SUPFAM" id="SSF56300">
    <property type="entry name" value="Metallo-dependent phosphatases"/>
    <property type="match status" value="1"/>
</dbReference>
<name>E3I2B3_RHOVT</name>
<dbReference type="InterPro" id="IPR029052">
    <property type="entry name" value="Metallo-depent_PP-like"/>
</dbReference>
<dbReference type="eggNOG" id="COG0639">
    <property type="taxonomic scope" value="Bacteria"/>
</dbReference>
<dbReference type="EMBL" id="CP002292">
    <property type="protein sequence ID" value="ADP70197.1"/>
    <property type="molecule type" value="Genomic_DNA"/>
</dbReference>
<dbReference type="PANTHER" id="PTHR42850:SF4">
    <property type="entry name" value="ZINC-DEPENDENT ENDOPOLYPHOSPHATASE"/>
    <property type="match status" value="1"/>
</dbReference>
<dbReference type="PANTHER" id="PTHR42850">
    <property type="entry name" value="METALLOPHOSPHOESTERASE"/>
    <property type="match status" value="1"/>
</dbReference>
<evidence type="ECO:0000313" key="3">
    <source>
        <dbReference type="Proteomes" id="UP000001399"/>
    </source>
</evidence>
<dbReference type="HOGENOM" id="CLU_023125_4_1_5"/>
<protein>
    <submittedName>
        <fullName evidence="2">Metallophosphoesterase</fullName>
    </submittedName>
</protein>
<gene>
    <name evidence="2" type="ordered locus">Rvan_0921</name>
</gene>
<dbReference type="KEGG" id="rva:Rvan_0921"/>
<dbReference type="GO" id="GO:0008803">
    <property type="term" value="F:bis(5'-nucleosyl)-tetraphosphatase (symmetrical) activity"/>
    <property type="evidence" value="ECO:0007669"/>
    <property type="project" value="TreeGrafter"/>
</dbReference>
<proteinExistence type="predicted"/>
<dbReference type="Gene3D" id="3.60.21.10">
    <property type="match status" value="1"/>
</dbReference>
<dbReference type="GO" id="GO:0110154">
    <property type="term" value="P:RNA decapping"/>
    <property type="evidence" value="ECO:0007669"/>
    <property type="project" value="TreeGrafter"/>
</dbReference>
<dbReference type="RefSeq" id="WP_013418601.1">
    <property type="nucleotide sequence ID" value="NC_014664.1"/>
</dbReference>
<dbReference type="GO" id="GO:0005737">
    <property type="term" value="C:cytoplasm"/>
    <property type="evidence" value="ECO:0007669"/>
    <property type="project" value="TreeGrafter"/>
</dbReference>
<dbReference type="STRING" id="648757.Rvan_0921"/>
<organism evidence="2 3">
    <name type="scientific">Rhodomicrobium vannielii (strain ATCC 17100 / DSM 162 / LMG 4299 / NCIMB 10020 / ATH 3.1.1)</name>
    <dbReference type="NCBI Taxonomy" id="648757"/>
    <lineage>
        <taxon>Bacteria</taxon>
        <taxon>Pseudomonadati</taxon>
        <taxon>Pseudomonadota</taxon>
        <taxon>Alphaproteobacteria</taxon>
        <taxon>Hyphomicrobiales</taxon>
        <taxon>Hyphomicrobiaceae</taxon>
        <taxon>Rhodomicrobium</taxon>
    </lineage>
</organism>
<dbReference type="GO" id="GO:0016791">
    <property type="term" value="F:phosphatase activity"/>
    <property type="evidence" value="ECO:0007669"/>
    <property type="project" value="TreeGrafter"/>
</dbReference>
<dbReference type="InterPro" id="IPR050126">
    <property type="entry name" value="Ap4A_hydrolase"/>
</dbReference>
<reference evidence="3" key="1">
    <citation type="journal article" date="2011" name="J. Bacteriol.">
        <title>Genome sequences of eight morphologically diverse alphaproteobacteria.</title>
        <authorList>
            <consortium name="US DOE Joint Genome Institute"/>
            <person name="Brown P.J."/>
            <person name="Kysela D.T."/>
            <person name="Buechlein A."/>
            <person name="Hemmerich C."/>
            <person name="Brun Y.V."/>
        </authorList>
    </citation>
    <scope>NUCLEOTIDE SEQUENCE [LARGE SCALE GENOMIC DNA]</scope>
    <source>
        <strain evidence="3">ATCC 17100 / ATH 3.1.1 / DSM 162 / LMG 4299</strain>
    </source>
</reference>
<keyword evidence="3" id="KW-1185">Reference proteome</keyword>
<accession>E3I2B3</accession>
<dbReference type="Pfam" id="PF00149">
    <property type="entry name" value="Metallophos"/>
    <property type="match status" value="1"/>
</dbReference>
<dbReference type="CDD" id="cd00144">
    <property type="entry name" value="MPP_PPP_family"/>
    <property type="match status" value="1"/>
</dbReference>
<evidence type="ECO:0000313" key="2">
    <source>
        <dbReference type="EMBL" id="ADP70197.1"/>
    </source>
</evidence>
<evidence type="ECO:0000259" key="1">
    <source>
        <dbReference type="Pfam" id="PF00149"/>
    </source>
</evidence>